<sequence>MKSKRLITAVSIILIFLVGSFIKESRASEGRIEAKKENKIPTVGILQFVSHPSLDQIRKGMIDEMADSGYKEGKTVNIDFQNGQADQSKLASMSQQLISKNPDVLVGIATPAAQALANQTKDIPLILGAVSDPVRAGLVKTLEKPKTNATGVSDIAPVDKQLDLVEKILPGKKVMGILTSSGEDNSKSYIERTTKIAEAKGFTVKSYTVPSSNEITQMVHSMAGQIDFLYIPNDNTIANAIDSVIAVTDQYKIPVIPSVDAMVKQGGLATIGSNQYKLGREVGKKVVGVLEGKINPADTSVEIFKEGDPSVNKEKAEELGITIPQDIINQANKAKDVN</sequence>
<dbReference type="Pfam" id="PF04392">
    <property type="entry name" value="ABC_sub_bind"/>
    <property type="match status" value="1"/>
</dbReference>
<name>A0A430A258_9ENTE</name>
<evidence type="ECO:0000313" key="1">
    <source>
        <dbReference type="EMBL" id="RSU00553.1"/>
    </source>
</evidence>
<dbReference type="AlphaFoldDB" id="A0A430A258"/>
<keyword evidence="2" id="KW-1185">Reference proteome</keyword>
<dbReference type="SUPFAM" id="SSF53822">
    <property type="entry name" value="Periplasmic binding protein-like I"/>
    <property type="match status" value="1"/>
</dbReference>
<evidence type="ECO:0000313" key="2">
    <source>
        <dbReference type="Proteomes" id="UP000287857"/>
    </source>
</evidence>
<dbReference type="PANTHER" id="PTHR35271">
    <property type="entry name" value="ABC TRANSPORTER, SUBSTRATE-BINDING LIPOPROTEIN-RELATED"/>
    <property type="match status" value="1"/>
</dbReference>
<dbReference type="PANTHER" id="PTHR35271:SF1">
    <property type="entry name" value="ABC TRANSPORTER, SUBSTRATE-BINDING LIPOPROTEIN"/>
    <property type="match status" value="1"/>
</dbReference>
<proteinExistence type="predicted"/>
<comment type="caution">
    <text evidence="1">The sequence shown here is derived from an EMBL/GenBank/DDBJ whole genome shotgun (WGS) entry which is preliminary data.</text>
</comment>
<dbReference type="InterPro" id="IPR007487">
    <property type="entry name" value="ABC_transpt-TYRBP-like"/>
</dbReference>
<reference evidence="1 2" key="1">
    <citation type="submission" date="2017-05" db="EMBL/GenBank/DDBJ databases">
        <title>Vagococcus spp. assemblies.</title>
        <authorList>
            <person name="Gulvik C.A."/>
        </authorList>
    </citation>
    <scope>NUCLEOTIDE SEQUENCE [LARGE SCALE GENOMIC DNA]</scope>
    <source>
        <strain evidence="1 2">SS1995</strain>
    </source>
</reference>
<dbReference type="InterPro" id="IPR028082">
    <property type="entry name" value="Peripla_BP_I"/>
</dbReference>
<dbReference type="OrthoDB" id="9776955at2"/>
<accession>A0A430A258</accession>
<protein>
    <submittedName>
        <fullName evidence="1">Peptide ABC transporter substrate-binding protein</fullName>
    </submittedName>
</protein>
<gene>
    <name evidence="1" type="ORF">CBF37_00630</name>
</gene>
<organism evidence="1 2">
    <name type="scientific">Vagococcus vulneris</name>
    <dbReference type="NCBI Taxonomy" id="1977869"/>
    <lineage>
        <taxon>Bacteria</taxon>
        <taxon>Bacillati</taxon>
        <taxon>Bacillota</taxon>
        <taxon>Bacilli</taxon>
        <taxon>Lactobacillales</taxon>
        <taxon>Enterococcaceae</taxon>
        <taxon>Vagococcus</taxon>
    </lineage>
</organism>
<dbReference type="Proteomes" id="UP000287857">
    <property type="component" value="Unassembled WGS sequence"/>
</dbReference>
<dbReference type="InterPro" id="IPR047776">
    <property type="entry name" value="ABC_SBP_TrpX-like"/>
</dbReference>
<dbReference type="RefSeq" id="WP_125982878.1">
    <property type="nucleotide sequence ID" value="NZ_NGJS01000001.1"/>
</dbReference>
<dbReference type="Gene3D" id="3.40.50.2300">
    <property type="match status" value="2"/>
</dbReference>
<dbReference type="CDD" id="cd06325">
    <property type="entry name" value="PBP1_ABC_unchar_transporter"/>
    <property type="match status" value="1"/>
</dbReference>
<dbReference type="EMBL" id="NGJS01000001">
    <property type="protein sequence ID" value="RSU00553.1"/>
    <property type="molecule type" value="Genomic_DNA"/>
</dbReference>
<dbReference type="NCBIfam" id="NF041285">
    <property type="entry name" value="ABC_SBP_TrpX"/>
    <property type="match status" value="1"/>
</dbReference>